<feature type="compositionally biased region" description="Basic residues" evidence="1">
    <location>
        <begin position="585"/>
        <end position="595"/>
    </location>
</feature>
<dbReference type="AlphaFoldDB" id="A0AAF0JBQ1"/>
<name>A0AAF0JBQ1_9BASI</name>
<dbReference type="GO" id="GO:0003684">
    <property type="term" value="F:damaged DNA binding"/>
    <property type="evidence" value="ECO:0007669"/>
    <property type="project" value="TreeGrafter"/>
</dbReference>
<feature type="compositionally biased region" description="Basic and acidic residues" evidence="1">
    <location>
        <begin position="508"/>
        <end position="541"/>
    </location>
</feature>
<feature type="compositionally biased region" description="Basic and acidic residues" evidence="1">
    <location>
        <begin position="474"/>
        <end position="490"/>
    </location>
</feature>
<feature type="compositionally biased region" description="Polar residues" evidence="1">
    <location>
        <begin position="627"/>
        <end position="642"/>
    </location>
</feature>
<protein>
    <submittedName>
        <fullName evidence="2">Uncharacterized protein</fullName>
    </submittedName>
</protein>
<dbReference type="GO" id="GO:0007095">
    <property type="term" value="P:mitotic G2 DNA damage checkpoint signaling"/>
    <property type="evidence" value="ECO:0007669"/>
    <property type="project" value="InterPro"/>
</dbReference>
<organism evidence="2 3">
    <name type="scientific">Malassezia japonica</name>
    <dbReference type="NCBI Taxonomy" id="223818"/>
    <lineage>
        <taxon>Eukaryota</taxon>
        <taxon>Fungi</taxon>
        <taxon>Dikarya</taxon>
        <taxon>Basidiomycota</taxon>
        <taxon>Ustilaginomycotina</taxon>
        <taxon>Malasseziomycetes</taxon>
        <taxon>Malasseziales</taxon>
        <taxon>Malasseziaceae</taxon>
        <taxon>Malassezia</taxon>
    </lineage>
</organism>
<evidence type="ECO:0000313" key="3">
    <source>
        <dbReference type="Proteomes" id="UP001217754"/>
    </source>
</evidence>
<feature type="compositionally biased region" description="Basic and acidic residues" evidence="1">
    <location>
        <begin position="616"/>
        <end position="626"/>
    </location>
</feature>
<dbReference type="PANTHER" id="PTHR12162">
    <property type="entry name" value="NIBRIN-RELATED"/>
    <property type="match status" value="1"/>
</dbReference>
<proteinExistence type="predicted"/>
<evidence type="ECO:0000313" key="2">
    <source>
        <dbReference type="EMBL" id="WFD40244.1"/>
    </source>
</evidence>
<dbReference type="GO" id="GO:0030870">
    <property type="term" value="C:Mre11 complex"/>
    <property type="evidence" value="ECO:0007669"/>
    <property type="project" value="InterPro"/>
</dbReference>
<dbReference type="GeneID" id="85226881"/>
<feature type="region of interest" description="Disordered" evidence="1">
    <location>
        <begin position="665"/>
        <end position="725"/>
    </location>
</feature>
<gene>
    <name evidence="2" type="ORF">MJAP1_003230</name>
</gene>
<feature type="region of interest" description="Disordered" evidence="1">
    <location>
        <begin position="399"/>
        <end position="651"/>
    </location>
</feature>
<sequence length="725" mass="79565">MWFVHSWFDGEDAPPTSRVLHTGREYTLGRKESAVDLCVPLFRISRLAGTLYVALMPLDAVPNADMIPKVTWTMHNKSKSGSVVESYRGKNRTEQRIRVDSPVPLVDRARVRLVGDVYAEVRWIPCTIGFLRVPSLDSDEVQQRAAQCGVHLVSAKHGLDARCTHLCVANVRPNKTQLLALVRGLLVVSDAFVSAVLACPSESAWPDSRLYTPPLDMRLGPDAHISAAQLAPSSRRSSLFRGTTLVIVLPGHERRYSDLVELAEAAEGHVCTHDMSTHPLRTHDDAMRMLRDAQAASRAYWAKSTAIVPVQEAFVLCGDASGASWPSLMEESAQRLGLRFLSQGIAAISECILESRTCAELYAMSHAAHDSDDDATLLVSATQPRAMQPLRRTQRITASILDTDPDVLPPTQPSGPAYAGDISLHSPEHVPDDTQVRWEEPYDSDCERAEAEVSMAPDPPTDVSVQEIPNTEFRAGDTTDRPDGLEDITDRTTTSDVHQTSLEDITDPTDHSIHPTSRADDSSVERVSSEIVPRHAEERSSSSRMDGTPTRSASEAPLESMPTPSMPTPPVPDNVPASAPASKPLLRRAGTRQARRSVLLDELLGVSSEPRPSSAEYRRRWEEERQASQSTSEAHTPVQSVDPSPEWSLQRPSFVQVRFAPLVRKRAAEAPAPSPPIPQHSTPNYKKFRTRDRSAPRRVALIAPGTPDTHSTPAEDPLFLGNASD</sequence>
<dbReference type="GO" id="GO:0000724">
    <property type="term" value="P:double-strand break repair via homologous recombination"/>
    <property type="evidence" value="ECO:0007669"/>
    <property type="project" value="TreeGrafter"/>
</dbReference>
<dbReference type="PANTHER" id="PTHR12162:SF0">
    <property type="entry name" value="NIBRIN"/>
    <property type="match status" value="1"/>
</dbReference>
<evidence type="ECO:0000256" key="1">
    <source>
        <dbReference type="SAM" id="MobiDB-lite"/>
    </source>
</evidence>
<accession>A0AAF0JBQ1</accession>
<feature type="compositionally biased region" description="Polar residues" evidence="1">
    <location>
        <begin position="491"/>
        <end position="503"/>
    </location>
</feature>
<feature type="compositionally biased region" description="Polar residues" evidence="1">
    <location>
        <begin position="542"/>
        <end position="553"/>
    </location>
</feature>
<reference evidence="2" key="1">
    <citation type="submission" date="2023-03" db="EMBL/GenBank/DDBJ databases">
        <title>Mating type loci evolution in Malassezia.</title>
        <authorList>
            <person name="Coelho M.A."/>
        </authorList>
    </citation>
    <scope>NUCLEOTIDE SEQUENCE</scope>
    <source>
        <strain evidence="2">CBS 9431</strain>
    </source>
</reference>
<dbReference type="InterPro" id="IPR040227">
    <property type="entry name" value="Nibrin-rel"/>
</dbReference>
<dbReference type="Proteomes" id="UP001217754">
    <property type="component" value="Chromosome 6"/>
</dbReference>
<dbReference type="EMBL" id="CP119963">
    <property type="protein sequence ID" value="WFD40244.1"/>
    <property type="molecule type" value="Genomic_DNA"/>
</dbReference>
<dbReference type="RefSeq" id="XP_060123141.1">
    <property type="nucleotide sequence ID" value="XM_060267158.1"/>
</dbReference>
<feature type="compositionally biased region" description="Basic and acidic residues" evidence="1">
    <location>
        <begin position="426"/>
        <end position="451"/>
    </location>
</feature>
<keyword evidence="3" id="KW-1185">Reference proteome</keyword>
<feature type="compositionally biased region" description="Pro residues" evidence="1">
    <location>
        <begin position="564"/>
        <end position="573"/>
    </location>
</feature>